<dbReference type="EMBL" id="JAZDUA010000017">
    <property type="protein sequence ID" value="KAK7873029.1"/>
    <property type="molecule type" value="Genomic_DNA"/>
</dbReference>
<sequence length="194" mass="23211">MQLTEGDYDPLDHRRPDFEADYQRFKKGIAQAETDLRQFMLDSVDAAPNIYEKLRLMARFEKLPLECLCLDHKYSQLLDTYQTELEELRDRYNDERKEPPLARLMTPIAGRVMWVRYFYRLIEQPMDVFKKKAVIHADKARRTIKLYNVLAQVFVHCEMVYHSAWTKCVKQLRTALAQPLLIQNIQRRSVTRKK</sequence>
<comment type="caution">
    <text evidence="3">The sequence shown here is derived from an EMBL/GenBank/DDBJ whole genome shotgun (WGS) entry which is preliminary data.</text>
</comment>
<dbReference type="GO" id="GO:0005858">
    <property type="term" value="C:axonemal dynein complex"/>
    <property type="evidence" value="ECO:0007669"/>
    <property type="project" value="TreeGrafter"/>
</dbReference>
<evidence type="ECO:0000313" key="4">
    <source>
        <dbReference type="Proteomes" id="UP001378592"/>
    </source>
</evidence>
<dbReference type="InterPro" id="IPR026983">
    <property type="entry name" value="DHC"/>
</dbReference>
<dbReference type="GO" id="GO:0051959">
    <property type="term" value="F:dynein light intermediate chain binding"/>
    <property type="evidence" value="ECO:0007669"/>
    <property type="project" value="InterPro"/>
</dbReference>
<keyword evidence="4" id="KW-1185">Reference proteome</keyword>
<evidence type="ECO:0000256" key="1">
    <source>
        <dbReference type="ARBA" id="ARBA00008887"/>
    </source>
</evidence>
<dbReference type="Pfam" id="PF08385">
    <property type="entry name" value="DHC_N1"/>
    <property type="match status" value="1"/>
</dbReference>
<dbReference type="GO" id="GO:0007018">
    <property type="term" value="P:microtubule-based movement"/>
    <property type="evidence" value="ECO:0007669"/>
    <property type="project" value="InterPro"/>
</dbReference>
<dbReference type="PANTHER" id="PTHR46532">
    <property type="entry name" value="MALE FERTILITY FACTOR KL5"/>
    <property type="match status" value="1"/>
</dbReference>
<protein>
    <recommendedName>
        <fullName evidence="2">Dynein heavy chain tail domain-containing protein</fullName>
    </recommendedName>
</protein>
<dbReference type="PANTHER" id="PTHR46532:SF4">
    <property type="entry name" value="AAA+ ATPASE DOMAIN-CONTAINING PROTEIN"/>
    <property type="match status" value="1"/>
</dbReference>
<feature type="domain" description="Dynein heavy chain tail" evidence="2">
    <location>
        <begin position="3"/>
        <end position="185"/>
    </location>
</feature>
<accession>A0AAN9ZHA6</accession>
<name>A0AAN9ZHA6_9ORTH</name>
<gene>
    <name evidence="3" type="ORF">R5R35_000325</name>
</gene>
<evidence type="ECO:0000259" key="2">
    <source>
        <dbReference type="Pfam" id="PF08385"/>
    </source>
</evidence>
<dbReference type="InterPro" id="IPR013594">
    <property type="entry name" value="Dynein_heavy_tail"/>
</dbReference>
<reference evidence="3 4" key="1">
    <citation type="submission" date="2024-03" db="EMBL/GenBank/DDBJ databases">
        <title>The genome assembly and annotation of the cricket Gryllus longicercus Weissman &amp; Gray.</title>
        <authorList>
            <person name="Szrajer S."/>
            <person name="Gray D."/>
            <person name="Ylla G."/>
        </authorList>
    </citation>
    <scope>NUCLEOTIDE SEQUENCE [LARGE SCALE GENOMIC DNA]</scope>
    <source>
        <strain evidence="3">DAG 2021-001</strain>
        <tissue evidence="3">Whole body minus gut</tissue>
    </source>
</reference>
<dbReference type="GO" id="GO:0045505">
    <property type="term" value="F:dynein intermediate chain binding"/>
    <property type="evidence" value="ECO:0007669"/>
    <property type="project" value="InterPro"/>
</dbReference>
<dbReference type="Proteomes" id="UP001378592">
    <property type="component" value="Unassembled WGS sequence"/>
</dbReference>
<organism evidence="3 4">
    <name type="scientific">Gryllus longicercus</name>
    <dbReference type="NCBI Taxonomy" id="2509291"/>
    <lineage>
        <taxon>Eukaryota</taxon>
        <taxon>Metazoa</taxon>
        <taxon>Ecdysozoa</taxon>
        <taxon>Arthropoda</taxon>
        <taxon>Hexapoda</taxon>
        <taxon>Insecta</taxon>
        <taxon>Pterygota</taxon>
        <taxon>Neoptera</taxon>
        <taxon>Polyneoptera</taxon>
        <taxon>Orthoptera</taxon>
        <taxon>Ensifera</taxon>
        <taxon>Gryllidea</taxon>
        <taxon>Grylloidea</taxon>
        <taxon>Gryllidae</taxon>
        <taxon>Gryllinae</taxon>
        <taxon>Gryllus</taxon>
    </lineage>
</organism>
<comment type="similarity">
    <text evidence="1">Belongs to the dynein heavy chain family.</text>
</comment>
<dbReference type="AlphaFoldDB" id="A0AAN9ZHA6"/>
<evidence type="ECO:0000313" key="3">
    <source>
        <dbReference type="EMBL" id="KAK7873029.1"/>
    </source>
</evidence>
<proteinExistence type="inferred from homology"/>